<feature type="region of interest" description="Disordered" evidence="1">
    <location>
        <begin position="274"/>
        <end position="332"/>
    </location>
</feature>
<dbReference type="InParanoid" id="A0A3B1IJ75"/>
<reference evidence="4" key="2">
    <citation type="journal article" date="2014" name="Nat. Commun.">
        <title>The cavefish genome reveals candidate genes for eye loss.</title>
        <authorList>
            <person name="McGaugh S.E."/>
            <person name="Gross J.B."/>
            <person name="Aken B."/>
            <person name="Blin M."/>
            <person name="Borowsky R."/>
            <person name="Chalopin D."/>
            <person name="Hinaux H."/>
            <person name="Jeffery W.R."/>
            <person name="Keene A."/>
            <person name="Ma L."/>
            <person name="Minx P."/>
            <person name="Murphy D."/>
            <person name="O'Quin K.E."/>
            <person name="Retaux S."/>
            <person name="Rohner N."/>
            <person name="Searle S.M."/>
            <person name="Stahl B.A."/>
            <person name="Tabin C."/>
            <person name="Volff J.N."/>
            <person name="Yoshizawa M."/>
            <person name="Warren W.C."/>
        </authorList>
    </citation>
    <scope>NUCLEOTIDE SEQUENCE [LARGE SCALE GENOMIC DNA]</scope>
    <source>
        <strain evidence="4">female</strain>
    </source>
</reference>
<dbReference type="Bgee" id="ENSAMXG00000032345">
    <property type="expression patterns" value="Expressed in mesonephros and 1 other cell type or tissue"/>
</dbReference>
<protein>
    <submittedName>
        <fullName evidence="3">Docking protein 3</fullName>
    </submittedName>
</protein>
<dbReference type="GeneTree" id="ENSGT00940000155980"/>
<dbReference type="InterPro" id="IPR011993">
    <property type="entry name" value="PH-like_dom_sf"/>
</dbReference>
<feature type="compositionally biased region" description="Polar residues" evidence="1">
    <location>
        <begin position="398"/>
        <end position="435"/>
    </location>
</feature>
<proteinExistence type="predicted"/>
<feature type="compositionally biased region" description="Polar residues" evidence="1">
    <location>
        <begin position="519"/>
        <end position="529"/>
    </location>
</feature>
<evidence type="ECO:0000313" key="3">
    <source>
        <dbReference type="Ensembl" id="ENSAMXP00000029937.1"/>
    </source>
</evidence>
<reference evidence="3" key="3">
    <citation type="submission" date="2025-08" db="UniProtKB">
        <authorList>
            <consortium name="Ensembl"/>
        </authorList>
    </citation>
    <scope>IDENTIFICATION</scope>
</reference>
<dbReference type="InterPro" id="IPR050996">
    <property type="entry name" value="Docking_Protein_DOK"/>
</dbReference>
<name>A0A3B1IJ75_ASTMX</name>
<evidence type="ECO:0000256" key="1">
    <source>
        <dbReference type="SAM" id="MobiDB-lite"/>
    </source>
</evidence>
<feature type="compositionally biased region" description="Pro residues" evidence="1">
    <location>
        <begin position="301"/>
        <end position="327"/>
    </location>
</feature>
<dbReference type="Proteomes" id="UP000018467">
    <property type="component" value="Unassembled WGS sequence"/>
</dbReference>
<feature type="region of interest" description="Disordered" evidence="1">
    <location>
        <begin position="349"/>
        <end position="571"/>
    </location>
</feature>
<dbReference type="GO" id="GO:0007169">
    <property type="term" value="P:cell surface receptor protein tyrosine kinase signaling pathway"/>
    <property type="evidence" value="ECO:0007669"/>
    <property type="project" value="TreeGrafter"/>
</dbReference>
<dbReference type="PANTHER" id="PTHR21258:SF58">
    <property type="entry name" value="DOCKING PROTEIN 3-LIKE"/>
    <property type="match status" value="1"/>
</dbReference>
<feature type="domain" description="IRS-type PTB" evidence="2">
    <location>
        <begin position="146"/>
        <end position="250"/>
    </location>
</feature>
<feature type="compositionally biased region" description="Low complexity" evidence="1">
    <location>
        <begin position="383"/>
        <end position="397"/>
    </location>
</feature>
<keyword evidence="4" id="KW-1185">Reference proteome</keyword>
<sequence>MDVVAKEGSLFLQGVKFGKRIWRKTWVILFQPTAMGIGRIEMYDIRDGGGGAKPTGLKKADKRVVRLTDCLSITPAPGESCPSGCAAFYLNTTQRTYTLANPLQDEWVPTLCQLAFQRSEGGGDSRRAQRDDDTSMSENDLYSTWSPGKFQVTVQKSDASVRCCMSGSYLLSPEKEALCLLDLRTGKTVFYWPYRFLRRFGQIKEGVTIEAGRRCQTGEGHFAFLSKQGTQIYRAIEEAIMHQSVQDLLSKATAEVKELTTQQLPVRPAINDLAKATQGSPTRGVHDRPYPVPSRRNLALPAPPVPTPPVPLTSQAPPVPPAPPAPPATFNKPSAIVPKRVAVRNKPLPSASNFQTSASKPQTSVSNFQTSASKPQTSVSNFQSNPSKPQTSPSKPQMSASNLPISASNFLTSASNFQTSAGKPQKSASKPQMSVSNLPTSSSKPPTSTNTTEEVLYATIQPQPKPRVKPAPPKIPQFPVTPSYSPPQPKQKWEPQKETKDYNSSPSDEDPDSDYCNWKQGSEMCQDTPNIEDLYSIVVPPPRNRTKQNTEASQDQAEPSHNTAASSPSDMQANFKQMLSNVLFKDLARITPSGSYGGSSDHLAKLDLDDMDYCDIPK</sequence>
<feature type="compositionally biased region" description="Basic and acidic residues" evidence="1">
    <location>
        <begin position="121"/>
        <end position="133"/>
    </location>
</feature>
<reference evidence="4" key="1">
    <citation type="submission" date="2013-03" db="EMBL/GenBank/DDBJ databases">
        <authorList>
            <person name="Jeffery W."/>
            <person name="Warren W."/>
            <person name="Wilson R.K."/>
        </authorList>
    </citation>
    <scope>NUCLEOTIDE SEQUENCE</scope>
    <source>
        <strain evidence="4">female</strain>
    </source>
</reference>
<feature type="compositionally biased region" description="Pro residues" evidence="1">
    <location>
        <begin position="463"/>
        <end position="476"/>
    </location>
</feature>
<dbReference type="Gene3D" id="2.30.29.30">
    <property type="entry name" value="Pleckstrin-homology domain (PH domain)/Phosphotyrosine-binding domain (PTB)"/>
    <property type="match status" value="2"/>
</dbReference>
<feature type="compositionally biased region" description="Polar residues" evidence="1">
    <location>
        <begin position="350"/>
        <end position="382"/>
    </location>
</feature>
<dbReference type="InterPro" id="IPR002404">
    <property type="entry name" value="IRS_PTB"/>
</dbReference>
<dbReference type="AlphaFoldDB" id="A0A3B1IJ75"/>
<accession>A0A3B1IJ75</accession>
<dbReference type="PROSITE" id="PS51064">
    <property type="entry name" value="IRS_PTB"/>
    <property type="match status" value="1"/>
</dbReference>
<dbReference type="InterPro" id="IPR001849">
    <property type="entry name" value="PH_domain"/>
</dbReference>
<feature type="region of interest" description="Disordered" evidence="1">
    <location>
        <begin position="119"/>
        <end position="141"/>
    </location>
</feature>
<dbReference type="PANTHER" id="PTHR21258">
    <property type="entry name" value="DOCKING PROTEIN RELATED"/>
    <property type="match status" value="1"/>
</dbReference>
<dbReference type="Pfam" id="PF02174">
    <property type="entry name" value="IRS"/>
    <property type="match status" value="1"/>
</dbReference>
<evidence type="ECO:0000259" key="2">
    <source>
        <dbReference type="PROSITE" id="PS51064"/>
    </source>
</evidence>
<dbReference type="GO" id="GO:0043410">
    <property type="term" value="P:positive regulation of MAPK cascade"/>
    <property type="evidence" value="ECO:0007669"/>
    <property type="project" value="TreeGrafter"/>
</dbReference>
<dbReference type="SUPFAM" id="SSF50729">
    <property type="entry name" value="PH domain-like"/>
    <property type="match status" value="2"/>
</dbReference>
<feature type="compositionally biased region" description="Low complexity" evidence="1">
    <location>
        <begin position="436"/>
        <end position="452"/>
    </location>
</feature>
<dbReference type="Ensembl" id="ENSAMXT00000033117.1">
    <property type="protein sequence ID" value="ENSAMXP00000029937.1"/>
    <property type="gene ID" value="ENSAMXG00000032345.1"/>
</dbReference>
<feature type="compositionally biased region" description="Basic and acidic residues" evidence="1">
    <location>
        <begin position="491"/>
        <end position="501"/>
    </location>
</feature>
<dbReference type="GO" id="GO:0007265">
    <property type="term" value="P:Ras protein signal transduction"/>
    <property type="evidence" value="ECO:0007669"/>
    <property type="project" value="TreeGrafter"/>
</dbReference>
<dbReference type="GO" id="GO:0005737">
    <property type="term" value="C:cytoplasm"/>
    <property type="evidence" value="ECO:0007669"/>
    <property type="project" value="TreeGrafter"/>
</dbReference>
<dbReference type="STRING" id="7994.ENSAMXP00000029937"/>
<dbReference type="SMART" id="SM00233">
    <property type="entry name" value="PH"/>
    <property type="match status" value="1"/>
</dbReference>
<feature type="compositionally biased region" description="Polar residues" evidence="1">
    <location>
        <begin position="547"/>
        <end position="571"/>
    </location>
</feature>
<dbReference type="SMART" id="SM00310">
    <property type="entry name" value="PTBI"/>
    <property type="match status" value="1"/>
</dbReference>
<dbReference type="SMART" id="SM01244">
    <property type="entry name" value="IRS"/>
    <property type="match status" value="1"/>
</dbReference>
<evidence type="ECO:0000313" key="4">
    <source>
        <dbReference type="Proteomes" id="UP000018467"/>
    </source>
</evidence>
<organism evidence="3 4">
    <name type="scientific">Astyanax mexicanus</name>
    <name type="common">Blind cave fish</name>
    <name type="synonym">Astyanax fasciatus mexicanus</name>
    <dbReference type="NCBI Taxonomy" id="7994"/>
    <lineage>
        <taxon>Eukaryota</taxon>
        <taxon>Metazoa</taxon>
        <taxon>Chordata</taxon>
        <taxon>Craniata</taxon>
        <taxon>Vertebrata</taxon>
        <taxon>Euteleostomi</taxon>
        <taxon>Actinopterygii</taxon>
        <taxon>Neopterygii</taxon>
        <taxon>Teleostei</taxon>
        <taxon>Ostariophysi</taxon>
        <taxon>Characiformes</taxon>
        <taxon>Characoidei</taxon>
        <taxon>Acestrorhamphidae</taxon>
        <taxon>Acestrorhamphinae</taxon>
        <taxon>Astyanax</taxon>
    </lineage>
</organism>
<reference evidence="3" key="4">
    <citation type="submission" date="2025-09" db="UniProtKB">
        <authorList>
            <consortium name="Ensembl"/>
        </authorList>
    </citation>
    <scope>IDENTIFICATION</scope>
</reference>